<gene>
    <name evidence="2" type="primary">LOC114644361</name>
</gene>
<organism evidence="2 3">
    <name type="scientific">Erpetoichthys calabaricus</name>
    <name type="common">Rope fish</name>
    <name type="synonym">Calamoichthys calabaricus</name>
    <dbReference type="NCBI Taxonomy" id="27687"/>
    <lineage>
        <taxon>Eukaryota</taxon>
        <taxon>Metazoa</taxon>
        <taxon>Chordata</taxon>
        <taxon>Craniata</taxon>
        <taxon>Vertebrata</taxon>
        <taxon>Euteleostomi</taxon>
        <taxon>Actinopterygii</taxon>
        <taxon>Polypteriformes</taxon>
        <taxon>Polypteridae</taxon>
        <taxon>Erpetoichthys</taxon>
    </lineage>
</organism>
<dbReference type="InterPro" id="IPR003117">
    <property type="entry name" value="cAMP_dep_PK_reg_su_I/II_a/b"/>
</dbReference>
<dbReference type="InterPro" id="IPR059162">
    <property type="entry name" value="RIIAD1"/>
</dbReference>
<dbReference type="GeneTree" id="ENSGT00390000003062"/>
<sequence length="89" mass="10819">MDLRRAMEARDIGALSQMQQEQLGKFKIDTRIDNEKYLRSHPEVEILLEEFLREVFMKRPEDIREFAAVHFTDPDLPERIKREMEERKE</sequence>
<reference evidence="2" key="1">
    <citation type="submission" date="2021-06" db="EMBL/GenBank/DDBJ databases">
        <authorList>
            <consortium name="Wellcome Sanger Institute Data Sharing"/>
        </authorList>
    </citation>
    <scope>NUCLEOTIDE SEQUENCE [LARGE SCALE GENOMIC DNA]</scope>
</reference>
<keyword evidence="3" id="KW-1185">Reference proteome</keyword>
<dbReference type="Proteomes" id="UP000694620">
    <property type="component" value="Chromosome 2"/>
</dbReference>
<dbReference type="PANTHER" id="PTHR15505:SF4">
    <property type="entry name" value="RIIA DOMAIN-CONTAINING PROTEIN 1"/>
    <property type="match status" value="1"/>
</dbReference>
<evidence type="ECO:0000313" key="3">
    <source>
        <dbReference type="Proteomes" id="UP000694620"/>
    </source>
</evidence>
<dbReference type="GeneID" id="114644361"/>
<name>A0A8C4X8Q3_ERPCA</name>
<dbReference type="AlphaFoldDB" id="A0A8C4X8Q3"/>
<accession>A0A8C4X8Q3</accession>
<dbReference type="PANTHER" id="PTHR15505">
    <property type="entry name" value="RIIA DOMAIN-CONTAINING PROTEIN 1"/>
    <property type="match status" value="1"/>
</dbReference>
<evidence type="ECO:0000259" key="1">
    <source>
        <dbReference type="Pfam" id="PF02197"/>
    </source>
</evidence>
<dbReference type="Gene3D" id="1.20.890.10">
    <property type="entry name" value="cAMP-dependent protein kinase regulatory subunit, dimerization-anchoring domain"/>
    <property type="match status" value="1"/>
</dbReference>
<reference evidence="2" key="3">
    <citation type="submission" date="2025-09" db="UniProtKB">
        <authorList>
            <consortium name="Ensembl"/>
        </authorList>
    </citation>
    <scope>IDENTIFICATION</scope>
</reference>
<evidence type="ECO:0000313" key="2">
    <source>
        <dbReference type="Ensembl" id="ENSECRP00000012930.1"/>
    </source>
</evidence>
<proteinExistence type="predicted"/>
<dbReference type="RefSeq" id="XP_028648334.1">
    <property type="nucleotide sequence ID" value="XM_028792501.2"/>
</dbReference>
<dbReference type="SUPFAM" id="SSF47391">
    <property type="entry name" value="Dimerization-anchoring domain of cAMP-dependent PK regulatory subunit"/>
    <property type="match status" value="1"/>
</dbReference>
<dbReference type="Pfam" id="PF02197">
    <property type="entry name" value="RIIa"/>
    <property type="match status" value="1"/>
</dbReference>
<dbReference type="OrthoDB" id="10249338at2759"/>
<reference evidence="2" key="2">
    <citation type="submission" date="2025-08" db="UniProtKB">
        <authorList>
            <consortium name="Ensembl"/>
        </authorList>
    </citation>
    <scope>IDENTIFICATION</scope>
</reference>
<protein>
    <submittedName>
        <fullName evidence="2">RIIa domain-containing protein 1-like</fullName>
    </submittedName>
</protein>
<dbReference type="CDD" id="cd22971">
    <property type="entry name" value="DD_RIIAD1"/>
    <property type="match status" value="1"/>
</dbReference>
<feature type="domain" description="RIIa" evidence="1">
    <location>
        <begin position="47"/>
        <end position="72"/>
    </location>
</feature>
<dbReference type="Ensembl" id="ENSECRT00000013151.1">
    <property type="protein sequence ID" value="ENSECRP00000012930.1"/>
    <property type="gene ID" value="ENSECRG00000008641.1"/>
</dbReference>